<dbReference type="Gene3D" id="1.10.1790.50">
    <property type="match status" value="1"/>
</dbReference>
<comment type="caution">
    <text evidence="2">The sequence shown here is derived from an EMBL/GenBank/DDBJ whole genome shotgun (WGS) entry which is preliminary data.</text>
</comment>
<dbReference type="InterPro" id="IPR003812">
    <property type="entry name" value="Fido"/>
</dbReference>
<reference evidence="2 3" key="1">
    <citation type="journal article" date="2019" name="Int. J. Syst. Evol. Microbiol.">
        <title>The Global Catalogue of Microorganisms (GCM) 10K type strain sequencing project: providing services to taxonomists for standard genome sequencing and annotation.</title>
        <authorList>
            <consortium name="The Broad Institute Genomics Platform"/>
            <consortium name="The Broad Institute Genome Sequencing Center for Infectious Disease"/>
            <person name="Wu L."/>
            <person name="Ma J."/>
        </authorList>
    </citation>
    <scope>NUCLEOTIDE SEQUENCE [LARGE SCALE GENOMIC DNA]</scope>
    <source>
        <strain evidence="2 3">CGMCC 1.10390</strain>
    </source>
</reference>
<name>A0ABD6DPP4_9EURY</name>
<evidence type="ECO:0000313" key="2">
    <source>
        <dbReference type="EMBL" id="MFD1647998.1"/>
    </source>
</evidence>
<evidence type="ECO:0000313" key="3">
    <source>
        <dbReference type="Proteomes" id="UP001597034"/>
    </source>
</evidence>
<organism evidence="2 3">
    <name type="scientific">Haloarchaeobius litoreus</name>
    <dbReference type="NCBI Taxonomy" id="755306"/>
    <lineage>
        <taxon>Archaea</taxon>
        <taxon>Methanobacteriati</taxon>
        <taxon>Methanobacteriota</taxon>
        <taxon>Stenosarchaea group</taxon>
        <taxon>Halobacteria</taxon>
        <taxon>Halobacteriales</taxon>
        <taxon>Halorubellaceae</taxon>
        <taxon>Haloarchaeobius</taxon>
    </lineage>
</organism>
<sequence>MLRLIAANHPFVDGNKRTALMSTRIFYALNGPALTTIGKSKRS</sequence>
<dbReference type="PROSITE" id="PS51459">
    <property type="entry name" value="FIDO"/>
    <property type="match status" value="1"/>
</dbReference>
<gene>
    <name evidence="2" type="ORF">ACFSBL_20125</name>
</gene>
<protein>
    <submittedName>
        <fullName evidence="2">Fic family protein</fullName>
    </submittedName>
</protein>
<accession>A0ABD6DPP4</accession>
<dbReference type="SUPFAM" id="SSF140931">
    <property type="entry name" value="Fic-like"/>
    <property type="match status" value="1"/>
</dbReference>
<dbReference type="AlphaFoldDB" id="A0ABD6DPP4"/>
<dbReference type="EMBL" id="JBHUDO010000004">
    <property type="protein sequence ID" value="MFD1647998.1"/>
    <property type="molecule type" value="Genomic_DNA"/>
</dbReference>
<evidence type="ECO:0000259" key="1">
    <source>
        <dbReference type="PROSITE" id="PS51459"/>
    </source>
</evidence>
<dbReference type="InterPro" id="IPR036597">
    <property type="entry name" value="Fido-like_dom_sf"/>
</dbReference>
<dbReference type="Pfam" id="PF02661">
    <property type="entry name" value="Fic"/>
    <property type="match status" value="1"/>
</dbReference>
<dbReference type="Proteomes" id="UP001597034">
    <property type="component" value="Unassembled WGS sequence"/>
</dbReference>
<dbReference type="RefSeq" id="WP_390293831.1">
    <property type="nucleotide sequence ID" value="NZ_JBHUDO010000004.1"/>
</dbReference>
<keyword evidence="3" id="KW-1185">Reference proteome</keyword>
<feature type="domain" description="Fido" evidence="1">
    <location>
        <begin position="1"/>
        <end position="43"/>
    </location>
</feature>
<proteinExistence type="predicted"/>